<name>A0A3S5K384_9CYAN</name>
<organism evidence="3 4">
    <name type="scientific">Dulcicalothrix desertica PCC 7102</name>
    <dbReference type="NCBI Taxonomy" id="232991"/>
    <lineage>
        <taxon>Bacteria</taxon>
        <taxon>Bacillati</taxon>
        <taxon>Cyanobacteriota</taxon>
        <taxon>Cyanophyceae</taxon>
        <taxon>Nostocales</taxon>
        <taxon>Calotrichaceae</taxon>
        <taxon>Dulcicalothrix</taxon>
    </lineage>
</organism>
<proteinExistence type="predicted"/>
<dbReference type="RefSeq" id="WP_127081983.1">
    <property type="nucleotide sequence ID" value="NZ_RSCL01000008.1"/>
</dbReference>
<dbReference type="EMBL" id="RSCL01000008">
    <property type="protein sequence ID" value="RUT05504.1"/>
    <property type="molecule type" value="Genomic_DNA"/>
</dbReference>
<sequence length="413" mass="46363">MHSIAQDDKAPIFNISLNLEYSFDYTRFNEPSLESTAKATLGNFFGFVRQSFDGLLQVGYSLENFYLECLSKCPDGKKVFEEWLKSDDFGSSRYIATSAMEIWAWFNKLPVKIQQIVRQNVQKWSVSALRQLTKVSNDLVKELVGTGKKTAQQVKSGGGSRKGGNFSSPSTPPLKTSRTPEQAPELFTAAQVEEKIAEALAQRDREQAEEKQGQYIELRDAARQEVKRELIAAEQYASSMAQAKQALLEQLAATQQELQSVRALQIKNEQLEQRVTELEKALEGASANNWNNTFTTQAAKVINSDLEKTITPLSSEVERLQNLVKSKEQELLELQTQNEKQHEELVILQQSSVQVSENILTEFGEIGEQLGWAGWSRRGYRAASGMLHTGINAIAAFIADLSSQLSYREEMAF</sequence>
<evidence type="ECO:0000256" key="1">
    <source>
        <dbReference type="SAM" id="Coils"/>
    </source>
</evidence>
<reference evidence="3" key="2">
    <citation type="journal article" date="2019" name="Genome Biol. Evol.">
        <title>Day and night: Metabolic profiles and evolutionary relationships of six axenic non-marine cyanobacteria.</title>
        <authorList>
            <person name="Will S.E."/>
            <person name="Henke P."/>
            <person name="Boedeker C."/>
            <person name="Huang S."/>
            <person name="Brinkmann H."/>
            <person name="Rohde M."/>
            <person name="Jarek M."/>
            <person name="Friedl T."/>
            <person name="Seufert S."/>
            <person name="Schumacher M."/>
            <person name="Overmann J."/>
            <person name="Neumann-Schaal M."/>
            <person name="Petersen J."/>
        </authorList>
    </citation>
    <scope>NUCLEOTIDE SEQUENCE [LARGE SCALE GENOMIC DNA]</scope>
    <source>
        <strain evidence="3">PCC 7102</strain>
    </source>
</reference>
<feature type="coiled-coil region" evidence="1">
    <location>
        <begin position="189"/>
        <end position="288"/>
    </location>
</feature>
<reference evidence="3" key="1">
    <citation type="submission" date="2018-12" db="EMBL/GenBank/DDBJ databases">
        <authorList>
            <person name="Will S."/>
            <person name="Neumann-Schaal M."/>
            <person name="Henke P."/>
        </authorList>
    </citation>
    <scope>NUCLEOTIDE SEQUENCE</scope>
    <source>
        <strain evidence="3">PCC 7102</strain>
    </source>
</reference>
<feature type="region of interest" description="Disordered" evidence="2">
    <location>
        <begin position="150"/>
        <end position="182"/>
    </location>
</feature>
<evidence type="ECO:0000313" key="4">
    <source>
        <dbReference type="Proteomes" id="UP000271624"/>
    </source>
</evidence>
<dbReference type="AlphaFoldDB" id="A0A3S5K384"/>
<dbReference type="Proteomes" id="UP000271624">
    <property type="component" value="Unassembled WGS sequence"/>
</dbReference>
<keyword evidence="4" id="KW-1185">Reference proteome</keyword>
<comment type="caution">
    <text evidence="3">The sequence shown here is derived from an EMBL/GenBank/DDBJ whole genome shotgun (WGS) entry which is preliminary data.</text>
</comment>
<evidence type="ECO:0000313" key="3">
    <source>
        <dbReference type="EMBL" id="RUT05504.1"/>
    </source>
</evidence>
<feature type="compositionally biased region" description="Polar residues" evidence="2">
    <location>
        <begin position="165"/>
        <end position="180"/>
    </location>
</feature>
<dbReference type="OrthoDB" id="495992at2"/>
<accession>A0A3S5K384</accession>
<feature type="coiled-coil region" evidence="1">
    <location>
        <begin position="317"/>
        <end position="351"/>
    </location>
</feature>
<keyword evidence="1" id="KW-0175">Coiled coil</keyword>
<protein>
    <submittedName>
        <fullName evidence="3">Uncharacterized protein</fullName>
    </submittedName>
</protein>
<gene>
    <name evidence="3" type="ORF">DSM106972_035110</name>
</gene>
<evidence type="ECO:0000256" key="2">
    <source>
        <dbReference type="SAM" id="MobiDB-lite"/>
    </source>
</evidence>